<dbReference type="SUPFAM" id="SSF50044">
    <property type="entry name" value="SH3-domain"/>
    <property type="match status" value="1"/>
</dbReference>
<dbReference type="KEGG" id="abp:AGABI1DRAFT114260"/>
<evidence type="ECO:0000313" key="7">
    <source>
        <dbReference type="EMBL" id="EKM78650.1"/>
    </source>
</evidence>
<comment type="subcellular location">
    <subcellularLocation>
        <location evidence="1">Cytoplasm</location>
    </subcellularLocation>
</comment>
<evidence type="ECO:0000259" key="6">
    <source>
        <dbReference type="PROSITE" id="PS50002"/>
    </source>
</evidence>
<name>K5XUA8_AGABU</name>
<dbReference type="OMA" id="LKNTMAH"/>
<evidence type="ECO:0000256" key="3">
    <source>
        <dbReference type="ARBA" id="ARBA00022490"/>
    </source>
</evidence>
<dbReference type="AlphaFoldDB" id="K5XUA8"/>
<accession>K5XUA8</accession>
<dbReference type="GO" id="GO:0006897">
    <property type="term" value="P:endocytosis"/>
    <property type="evidence" value="ECO:0007669"/>
    <property type="project" value="InterPro"/>
</dbReference>
<dbReference type="STRING" id="597362.K5XUA8"/>
<dbReference type="FunCoup" id="K5XUA8">
    <property type="interactions" value="65"/>
</dbReference>
<dbReference type="SMART" id="SM00326">
    <property type="entry name" value="SH3"/>
    <property type="match status" value="1"/>
</dbReference>
<keyword evidence="3" id="KW-0963">Cytoplasm</keyword>
<dbReference type="Proteomes" id="UP000008493">
    <property type="component" value="Unassembled WGS sequence"/>
</dbReference>
<dbReference type="InterPro" id="IPR001452">
    <property type="entry name" value="SH3_domain"/>
</dbReference>
<evidence type="ECO:0000256" key="2">
    <source>
        <dbReference type="ARBA" id="ARBA00022443"/>
    </source>
</evidence>
<dbReference type="InterPro" id="IPR036028">
    <property type="entry name" value="SH3-like_dom_sf"/>
</dbReference>
<evidence type="ECO:0000256" key="4">
    <source>
        <dbReference type="PROSITE-ProRule" id="PRU00192"/>
    </source>
</evidence>
<dbReference type="FunFam" id="2.30.30.40:FF:000072">
    <property type="entry name" value="Unconventional Myosin IB"/>
    <property type="match status" value="1"/>
</dbReference>
<proteinExistence type="predicted"/>
<feature type="region of interest" description="Disordered" evidence="5">
    <location>
        <begin position="157"/>
        <end position="189"/>
    </location>
</feature>
<dbReference type="PANTHER" id="PTHR47174">
    <property type="entry name" value="BRIDGING INTEGRATOR 3"/>
    <property type="match status" value="1"/>
</dbReference>
<dbReference type="GO" id="GO:0015629">
    <property type="term" value="C:actin cytoskeleton"/>
    <property type="evidence" value="ECO:0007669"/>
    <property type="project" value="TreeGrafter"/>
</dbReference>
<dbReference type="GO" id="GO:0051666">
    <property type="term" value="P:actin cortical patch localization"/>
    <property type="evidence" value="ECO:0007669"/>
    <property type="project" value="InterPro"/>
</dbReference>
<sequence length="256" mass="27576">MTFSHSQDSALLAHIVSQVENNIQFLVSQGHIAQKDASQFLVKLPRPDTRANVAVPSFPAPTPHAVAPTPVNFQASPAVTTRARALWAWSGQDESDLSIKEGDVIEIVEETNGDWWTGRLDGRQGVFPANFVEKIKDSASTSQKPVYKPFRAAYHGMDQPSAAPAPAPVQGQTNSLGLEEDQGQQEKKSKYGGLKNTMAHSAAGGVGFGAGPRLAVDLSVLSFSGFRCMRTYQSSAFGSCYDIYTHNASLIPFVHS</sequence>
<dbReference type="RefSeq" id="XP_007330497.1">
    <property type="nucleotide sequence ID" value="XM_007330435.1"/>
</dbReference>
<evidence type="ECO:0000256" key="5">
    <source>
        <dbReference type="SAM" id="MobiDB-lite"/>
    </source>
</evidence>
<reference evidence="8" key="1">
    <citation type="journal article" date="2012" name="Proc. Natl. Acad. Sci. U.S.A.">
        <title>Genome sequence of the button mushroom Agaricus bisporus reveals mechanisms governing adaptation to a humic-rich ecological niche.</title>
        <authorList>
            <person name="Morin E."/>
            <person name="Kohler A."/>
            <person name="Baker A.R."/>
            <person name="Foulongne-Oriol M."/>
            <person name="Lombard V."/>
            <person name="Nagy L.G."/>
            <person name="Ohm R.A."/>
            <person name="Patyshakuliyeva A."/>
            <person name="Brun A."/>
            <person name="Aerts A.L."/>
            <person name="Bailey A.M."/>
            <person name="Billette C."/>
            <person name="Coutinho P.M."/>
            <person name="Deakin G."/>
            <person name="Doddapaneni H."/>
            <person name="Floudas D."/>
            <person name="Grimwood J."/>
            <person name="Hilden K."/>
            <person name="Kuees U."/>
            <person name="LaButti K.M."/>
            <person name="Lapidus A."/>
            <person name="Lindquist E.A."/>
            <person name="Lucas S.M."/>
            <person name="Murat C."/>
            <person name="Riley R.W."/>
            <person name="Salamov A.A."/>
            <person name="Schmutz J."/>
            <person name="Subramanian V."/>
            <person name="Woesten H.A.B."/>
            <person name="Xu J."/>
            <person name="Eastwood D.C."/>
            <person name="Foster G.D."/>
            <person name="Sonnenberg A.S."/>
            <person name="Cullen D."/>
            <person name="de Vries R.P."/>
            <person name="Lundell T."/>
            <person name="Hibbett D.S."/>
            <person name="Henrissat B."/>
            <person name="Burton K.S."/>
            <person name="Kerrigan R.W."/>
            <person name="Challen M.P."/>
            <person name="Grigoriev I.V."/>
            <person name="Martin F."/>
        </authorList>
    </citation>
    <scope>NUCLEOTIDE SEQUENCE [LARGE SCALE GENOMIC DNA]</scope>
    <source>
        <strain evidence="8">JB137-S8 / ATCC MYA-4627 / FGSC 10392</strain>
    </source>
</reference>
<dbReference type="InterPro" id="IPR046982">
    <property type="entry name" value="BIN3/RVS161-like"/>
</dbReference>
<keyword evidence="2 4" id="KW-0728">SH3 domain</keyword>
<dbReference type="PRINTS" id="PR00499">
    <property type="entry name" value="P67PHOX"/>
</dbReference>
<dbReference type="EMBL" id="JH971391">
    <property type="protein sequence ID" value="EKM78650.1"/>
    <property type="molecule type" value="Genomic_DNA"/>
</dbReference>
<feature type="domain" description="SH3" evidence="6">
    <location>
        <begin position="78"/>
        <end position="137"/>
    </location>
</feature>
<feature type="non-terminal residue" evidence="7">
    <location>
        <position position="1"/>
    </location>
</feature>
<dbReference type="InParanoid" id="K5XUA8"/>
<dbReference type="GO" id="GO:0008289">
    <property type="term" value="F:lipid binding"/>
    <property type="evidence" value="ECO:0007669"/>
    <property type="project" value="TreeGrafter"/>
</dbReference>
<dbReference type="PANTHER" id="PTHR47174:SF3">
    <property type="entry name" value="BRIDGING INTEGRATOR 3"/>
    <property type="match status" value="1"/>
</dbReference>
<dbReference type="OrthoDB" id="5983572at2759"/>
<dbReference type="eggNOG" id="KOG1843">
    <property type="taxonomic scope" value="Eukaryota"/>
</dbReference>
<evidence type="ECO:0000313" key="8">
    <source>
        <dbReference type="Proteomes" id="UP000008493"/>
    </source>
</evidence>
<keyword evidence="8" id="KW-1185">Reference proteome</keyword>
<dbReference type="GeneID" id="18824266"/>
<dbReference type="Gene3D" id="2.30.30.40">
    <property type="entry name" value="SH3 Domains"/>
    <property type="match status" value="1"/>
</dbReference>
<gene>
    <name evidence="7" type="ORF">AGABI1DRAFT_114260</name>
</gene>
<dbReference type="PRINTS" id="PR00452">
    <property type="entry name" value="SH3DOMAIN"/>
</dbReference>
<dbReference type="GO" id="GO:0097320">
    <property type="term" value="P:plasma membrane tubulation"/>
    <property type="evidence" value="ECO:0007669"/>
    <property type="project" value="TreeGrafter"/>
</dbReference>
<protein>
    <recommendedName>
        <fullName evidence="6">SH3 domain-containing protein</fullName>
    </recommendedName>
</protein>
<evidence type="ECO:0000256" key="1">
    <source>
        <dbReference type="ARBA" id="ARBA00004496"/>
    </source>
</evidence>
<dbReference type="GO" id="GO:0005737">
    <property type="term" value="C:cytoplasm"/>
    <property type="evidence" value="ECO:0007669"/>
    <property type="project" value="UniProtKB-SubCell"/>
</dbReference>
<organism evidence="7 8">
    <name type="scientific">Agaricus bisporus var. burnettii (strain JB137-S8 / ATCC MYA-4627 / FGSC 10392)</name>
    <name type="common">White button mushroom</name>
    <dbReference type="NCBI Taxonomy" id="597362"/>
    <lineage>
        <taxon>Eukaryota</taxon>
        <taxon>Fungi</taxon>
        <taxon>Dikarya</taxon>
        <taxon>Basidiomycota</taxon>
        <taxon>Agaricomycotina</taxon>
        <taxon>Agaricomycetes</taxon>
        <taxon>Agaricomycetidae</taxon>
        <taxon>Agaricales</taxon>
        <taxon>Agaricineae</taxon>
        <taxon>Agaricaceae</taxon>
        <taxon>Agaricus</taxon>
    </lineage>
</organism>
<dbReference type="PROSITE" id="PS50002">
    <property type="entry name" value="SH3"/>
    <property type="match status" value="1"/>
</dbReference>
<dbReference type="Pfam" id="PF00018">
    <property type="entry name" value="SH3_1"/>
    <property type="match status" value="1"/>
</dbReference>
<dbReference type="HOGENOM" id="CLU_064552_0_0_1"/>